<organism evidence="1 2">
    <name type="scientific">Chryseobacterium oranimense</name>
    <dbReference type="NCBI Taxonomy" id="421058"/>
    <lineage>
        <taxon>Bacteria</taxon>
        <taxon>Pseudomonadati</taxon>
        <taxon>Bacteroidota</taxon>
        <taxon>Flavobacteriia</taxon>
        <taxon>Flavobacteriales</taxon>
        <taxon>Weeksellaceae</taxon>
        <taxon>Chryseobacterium group</taxon>
        <taxon>Chryseobacterium</taxon>
    </lineage>
</organism>
<sequence length="127" mass="14839">MEENELRIGNLVYDYDGKVSTVTSIDHRSIRVNNESIGFSGLSLNPIPLNYEWLLKLGFEKDGNEFSKDRFIIRLDQRSLIIQGFEYDYNGILLGTENLYVHDLQNLYFAVKREELTIKTQTDEIKE</sequence>
<gene>
    <name evidence="1" type="ORF">SAMN05421866_0052</name>
</gene>
<dbReference type="EMBL" id="FQWT01000010">
    <property type="protein sequence ID" value="SHH96072.1"/>
    <property type="molecule type" value="Genomic_DNA"/>
</dbReference>
<dbReference type="AlphaFoldDB" id="A0A1M5X8V2"/>
<evidence type="ECO:0000313" key="1">
    <source>
        <dbReference type="EMBL" id="SHH96072.1"/>
    </source>
</evidence>
<reference evidence="2" key="1">
    <citation type="submission" date="2016-11" db="EMBL/GenBank/DDBJ databases">
        <authorList>
            <person name="Varghese N."/>
            <person name="Submissions S."/>
        </authorList>
    </citation>
    <scope>NUCLEOTIDE SEQUENCE [LARGE SCALE GENOMIC DNA]</scope>
    <source>
        <strain evidence="2">DSM 19055</strain>
    </source>
</reference>
<dbReference type="STRING" id="421058.SAMN05421866_0052"/>
<name>A0A1M5X8V2_9FLAO</name>
<dbReference type="Proteomes" id="UP000184047">
    <property type="component" value="Unassembled WGS sequence"/>
</dbReference>
<evidence type="ECO:0000313" key="2">
    <source>
        <dbReference type="Proteomes" id="UP000184047"/>
    </source>
</evidence>
<accession>A0A1M5X8V2</accession>
<proteinExistence type="predicted"/>
<dbReference type="RefSeq" id="WP_073066996.1">
    <property type="nucleotide sequence ID" value="NZ_FQWT01000010.1"/>
</dbReference>
<protein>
    <submittedName>
        <fullName evidence="1">Uncharacterized protein</fullName>
    </submittedName>
</protein>
<keyword evidence="2" id="KW-1185">Reference proteome</keyword>
<dbReference type="OrthoDB" id="956134at2"/>